<dbReference type="GO" id="GO:0006235">
    <property type="term" value="P:dTTP biosynthetic process"/>
    <property type="evidence" value="ECO:0007669"/>
    <property type="project" value="UniProtKB-UniPathway"/>
</dbReference>
<dbReference type="HAMAP" id="MF_00165">
    <property type="entry name" value="Thymidylate_kinase"/>
    <property type="match status" value="1"/>
</dbReference>
<evidence type="ECO:0000256" key="9">
    <source>
        <dbReference type="ARBA" id="ARBA00048743"/>
    </source>
</evidence>
<accession>R4TMK1</accession>
<dbReference type="GO" id="GO:0005524">
    <property type="term" value="F:ATP binding"/>
    <property type="evidence" value="ECO:0007669"/>
    <property type="project" value="UniProtKB-KW"/>
</dbReference>
<keyword evidence="5" id="KW-0545">Nucleotide biosynthesis</keyword>
<dbReference type="InterPro" id="IPR018095">
    <property type="entry name" value="Thymidylate_kin_CS"/>
</dbReference>
<sequence>MSEGTFITVEGIDGAGKTSVTDAIEEEFDVVRTQEPSELWTGKQVRRALTEDTPPFTDFFLFMADRHLHIETQIKPALAEGKLVISDRFTDSTLAYQPVQLMNELEDPPQWMKSVMSPWNIEPDATIYLNVTLDTALDRLDGVEKYERVEMLEQVKSNYELLRRENFERYRTIDADQTEEEVISDALRVVKEVVDE</sequence>
<dbReference type="GO" id="GO:0004798">
    <property type="term" value="F:dTMP kinase activity"/>
    <property type="evidence" value="ECO:0007669"/>
    <property type="project" value="UniProtKB-EC"/>
</dbReference>
<reference evidence="11 12" key="1">
    <citation type="submission" date="2012-12" db="EMBL/GenBank/DDBJ databases">
        <authorList>
            <person name="Sencilo A."/>
            <person name="Jacobs-Sera D."/>
            <person name="Russell D.A."/>
            <person name="Ko C."/>
            <person name="Atanasova N."/>
            <person name="Osterlund E."/>
            <person name="Oksanen H.M."/>
            <person name="Bamford D.H."/>
            <person name="Hatfull G.F."/>
            <person name="Roine E."/>
            <person name="Hendrix R.W."/>
        </authorList>
    </citation>
    <scope>NUCLEOTIDE SEQUENCE [LARGE SCALE GENOMIC DNA]</scope>
</reference>
<evidence type="ECO:0000256" key="8">
    <source>
        <dbReference type="ARBA" id="ARBA00022840"/>
    </source>
</evidence>
<keyword evidence="6" id="KW-0547">Nucleotide-binding</keyword>
<protein>
    <recommendedName>
        <fullName evidence="3">dTMP kinase</fullName>
        <ecNumber evidence="3">2.7.4.9</ecNumber>
    </recommendedName>
</protein>
<dbReference type="SUPFAM" id="SSF52540">
    <property type="entry name" value="P-loop containing nucleoside triphosphate hydrolases"/>
    <property type="match status" value="1"/>
</dbReference>
<evidence type="ECO:0000256" key="1">
    <source>
        <dbReference type="ARBA" id="ARBA00004992"/>
    </source>
</evidence>
<dbReference type="UniPathway" id="UPA00575"/>
<gene>
    <name evidence="11" type="primary">93</name>
    <name evidence="11" type="ORF">DNAM5_93</name>
</gene>
<comment type="catalytic activity">
    <reaction evidence="9">
        <text>dTMP + ATP = dTDP + ADP</text>
        <dbReference type="Rhea" id="RHEA:13517"/>
        <dbReference type="ChEBI" id="CHEBI:30616"/>
        <dbReference type="ChEBI" id="CHEBI:58369"/>
        <dbReference type="ChEBI" id="CHEBI:63528"/>
        <dbReference type="ChEBI" id="CHEBI:456216"/>
        <dbReference type="EC" id="2.7.4.9"/>
    </reaction>
</comment>
<dbReference type="Proteomes" id="UP000202086">
    <property type="component" value="Segment"/>
</dbReference>
<keyword evidence="8" id="KW-0067">ATP-binding</keyword>
<comment type="pathway">
    <text evidence="1">Pyrimidine metabolism; dTTP biosynthesis.</text>
</comment>
<dbReference type="EC" id="2.7.4.9" evidence="3"/>
<dbReference type="GO" id="GO:0006233">
    <property type="term" value="P:dTDP biosynthetic process"/>
    <property type="evidence" value="ECO:0007669"/>
    <property type="project" value="InterPro"/>
</dbReference>
<evidence type="ECO:0000256" key="4">
    <source>
        <dbReference type="ARBA" id="ARBA00022679"/>
    </source>
</evidence>
<evidence type="ECO:0000256" key="2">
    <source>
        <dbReference type="ARBA" id="ARBA00009776"/>
    </source>
</evidence>
<keyword evidence="12" id="KW-1185">Reference proteome</keyword>
<keyword evidence="7 11" id="KW-0418">Kinase</keyword>
<dbReference type="PANTHER" id="PTHR10344:SF4">
    <property type="entry name" value="UMP-CMP KINASE 2, MITOCHONDRIAL"/>
    <property type="match status" value="1"/>
</dbReference>
<comment type="similarity">
    <text evidence="2">Belongs to the thymidylate kinase family.</text>
</comment>
<dbReference type="PROSITE" id="PS01331">
    <property type="entry name" value="THYMIDYLATE_KINASE"/>
    <property type="match status" value="1"/>
</dbReference>
<dbReference type="EMBL" id="KC292029">
    <property type="protein sequence ID" value="AGM11952.1"/>
    <property type="molecule type" value="Genomic_DNA"/>
</dbReference>
<feature type="domain" description="Thymidylate kinase-like" evidence="10">
    <location>
        <begin position="9"/>
        <end position="183"/>
    </location>
</feature>
<evidence type="ECO:0000256" key="5">
    <source>
        <dbReference type="ARBA" id="ARBA00022727"/>
    </source>
</evidence>
<dbReference type="Gene3D" id="3.40.50.300">
    <property type="entry name" value="P-loop containing nucleotide triphosphate hydrolases"/>
    <property type="match status" value="1"/>
</dbReference>
<evidence type="ECO:0000313" key="12">
    <source>
        <dbReference type="Proteomes" id="UP000202086"/>
    </source>
</evidence>
<evidence type="ECO:0000259" key="10">
    <source>
        <dbReference type="Pfam" id="PF02223"/>
    </source>
</evidence>
<dbReference type="NCBIfam" id="TIGR00041">
    <property type="entry name" value="DTMP_kinase"/>
    <property type="match status" value="1"/>
</dbReference>
<organism evidence="11 12">
    <name type="scientific">Haloarcula californiae tailed virus 1</name>
    <dbReference type="NCBI Taxonomy" id="1273746"/>
    <lineage>
        <taxon>Viruses</taxon>
        <taxon>Duplodnaviria</taxon>
        <taxon>Heunggongvirae</taxon>
        <taxon>Uroviricota</taxon>
        <taxon>Caudoviricetes</taxon>
        <taxon>Thumleimavirales</taxon>
        <taxon>Druskaviridae</taxon>
        <taxon>Hacavirus</taxon>
        <taxon>Hacavirus italiense</taxon>
        <taxon>Hacavirus HCTV1</taxon>
    </lineage>
</organism>
<dbReference type="RefSeq" id="YP_008059654.1">
    <property type="nucleotide sequence ID" value="NC_021330.1"/>
</dbReference>
<dbReference type="InterPro" id="IPR039430">
    <property type="entry name" value="Thymidylate_kin-like_dom"/>
</dbReference>
<evidence type="ECO:0000256" key="7">
    <source>
        <dbReference type="ARBA" id="ARBA00022777"/>
    </source>
</evidence>
<dbReference type="InterPro" id="IPR018094">
    <property type="entry name" value="Thymidylate_kinase"/>
</dbReference>
<dbReference type="KEGG" id="vg:16193513"/>
<evidence type="ECO:0000256" key="3">
    <source>
        <dbReference type="ARBA" id="ARBA00012980"/>
    </source>
</evidence>
<dbReference type="CDD" id="cd01672">
    <property type="entry name" value="TMPK"/>
    <property type="match status" value="1"/>
</dbReference>
<name>R4TMK1_9CAUD</name>
<proteinExistence type="inferred from homology"/>
<evidence type="ECO:0000313" key="11">
    <source>
        <dbReference type="EMBL" id="AGM11952.1"/>
    </source>
</evidence>
<evidence type="ECO:0000256" key="6">
    <source>
        <dbReference type="ARBA" id="ARBA00022741"/>
    </source>
</evidence>
<dbReference type="GO" id="GO:0006227">
    <property type="term" value="P:dUDP biosynthetic process"/>
    <property type="evidence" value="ECO:0007669"/>
    <property type="project" value="TreeGrafter"/>
</dbReference>
<dbReference type="GeneID" id="16193513"/>
<keyword evidence="4" id="KW-0808">Transferase</keyword>
<dbReference type="PANTHER" id="PTHR10344">
    <property type="entry name" value="THYMIDYLATE KINASE"/>
    <property type="match status" value="1"/>
</dbReference>
<dbReference type="InterPro" id="IPR027417">
    <property type="entry name" value="P-loop_NTPase"/>
</dbReference>
<dbReference type="Pfam" id="PF02223">
    <property type="entry name" value="Thymidylate_kin"/>
    <property type="match status" value="1"/>
</dbReference>
<dbReference type="OrthoDB" id="14971at10239"/>